<evidence type="ECO:0000313" key="2">
    <source>
        <dbReference type="EMBL" id="SVA52107.1"/>
    </source>
</evidence>
<dbReference type="GO" id="GO:0004343">
    <property type="term" value="F:glucosamine 6-phosphate N-acetyltransferase activity"/>
    <property type="evidence" value="ECO:0007669"/>
    <property type="project" value="TreeGrafter"/>
</dbReference>
<reference evidence="2" key="1">
    <citation type="submission" date="2018-05" db="EMBL/GenBank/DDBJ databases">
        <authorList>
            <person name="Lanie J.A."/>
            <person name="Ng W.-L."/>
            <person name="Kazmierczak K.M."/>
            <person name="Andrzejewski T.M."/>
            <person name="Davidsen T.M."/>
            <person name="Wayne K.J."/>
            <person name="Tettelin H."/>
            <person name="Glass J.I."/>
            <person name="Rusch D."/>
            <person name="Podicherti R."/>
            <person name="Tsui H.-C.T."/>
            <person name="Winkler M.E."/>
        </authorList>
    </citation>
    <scope>NUCLEOTIDE SEQUENCE</scope>
</reference>
<gene>
    <name evidence="2" type="ORF">METZ01_LOCUS104961</name>
</gene>
<feature type="domain" description="N-acetyltransferase" evidence="1">
    <location>
        <begin position="68"/>
        <end position="222"/>
    </location>
</feature>
<proteinExistence type="predicted"/>
<dbReference type="CDD" id="cd04301">
    <property type="entry name" value="NAT_SF"/>
    <property type="match status" value="1"/>
</dbReference>
<dbReference type="PROSITE" id="PS51186">
    <property type="entry name" value="GNAT"/>
    <property type="match status" value="1"/>
</dbReference>
<dbReference type="PANTHER" id="PTHR13355">
    <property type="entry name" value="GLUCOSAMINE 6-PHOSPHATE N-ACETYLTRANSFERASE"/>
    <property type="match status" value="1"/>
</dbReference>
<protein>
    <recommendedName>
        <fullName evidence="1">N-acetyltransferase domain-containing protein</fullName>
    </recommendedName>
</protein>
<organism evidence="2">
    <name type="scientific">marine metagenome</name>
    <dbReference type="NCBI Taxonomy" id="408172"/>
    <lineage>
        <taxon>unclassified sequences</taxon>
        <taxon>metagenomes</taxon>
        <taxon>ecological metagenomes</taxon>
    </lineage>
</organism>
<dbReference type="Gene3D" id="3.40.630.30">
    <property type="match status" value="1"/>
</dbReference>
<dbReference type="InterPro" id="IPR039143">
    <property type="entry name" value="GNPNAT1-like"/>
</dbReference>
<dbReference type="AlphaFoldDB" id="A0A381WJG7"/>
<dbReference type="EMBL" id="UINC01011864">
    <property type="protein sequence ID" value="SVA52107.1"/>
    <property type="molecule type" value="Genomic_DNA"/>
</dbReference>
<dbReference type="SUPFAM" id="SSF55729">
    <property type="entry name" value="Acyl-CoA N-acyltransferases (Nat)"/>
    <property type="match status" value="1"/>
</dbReference>
<dbReference type="InterPro" id="IPR016181">
    <property type="entry name" value="Acyl_CoA_acyltransferase"/>
</dbReference>
<sequence length="222" mass="25179">MVGAIVSYSLEDGVKIFLPPNLGLFQSEYVRLKTIYYILFPIWPILFNELTERFFYYLICVMPPDYKTKIVSTSEELQNILELRVEVFVLEQSVSAIEEIDELDTLKAIKSGRVIHVMVSEGQLAVGTARLILEGSKPGSKNFSELPHIERVAVKKTTRRKGIGEILMLRLHHLARAMGFRGITLSAQMQAAPFYTQLGYSARGSVYDDVGIPHQDMDLFFD</sequence>
<dbReference type="Pfam" id="PF13673">
    <property type="entry name" value="Acetyltransf_10"/>
    <property type="match status" value="1"/>
</dbReference>
<evidence type="ECO:0000259" key="1">
    <source>
        <dbReference type="PROSITE" id="PS51186"/>
    </source>
</evidence>
<accession>A0A381WJG7</accession>
<name>A0A381WJG7_9ZZZZ</name>
<dbReference type="InterPro" id="IPR000182">
    <property type="entry name" value="GNAT_dom"/>
</dbReference>
<dbReference type="PANTHER" id="PTHR13355:SF11">
    <property type="entry name" value="GLUCOSAMINE 6-PHOSPHATE N-ACETYLTRANSFERASE"/>
    <property type="match status" value="1"/>
</dbReference>